<proteinExistence type="predicted"/>
<dbReference type="InParanoid" id="A0A7J7E1B5"/>
<protein>
    <submittedName>
        <fullName evidence="1">Uncharacterized protein</fullName>
    </submittedName>
</protein>
<keyword evidence="2" id="KW-1185">Reference proteome</keyword>
<reference evidence="1 2" key="1">
    <citation type="journal article" date="2020" name="Nat. Commun.">
        <title>Genome of Tripterygium wilfordii and identification of cytochrome P450 involved in triptolide biosynthesis.</title>
        <authorList>
            <person name="Tu L."/>
            <person name="Su P."/>
            <person name="Zhang Z."/>
            <person name="Gao L."/>
            <person name="Wang J."/>
            <person name="Hu T."/>
            <person name="Zhou J."/>
            <person name="Zhang Y."/>
            <person name="Zhao Y."/>
            <person name="Liu Y."/>
            <person name="Song Y."/>
            <person name="Tong Y."/>
            <person name="Lu Y."/>
            <person name="Yang J."/>
            <person name="Xu C."/>
            <person name="Jia M."/>
            <person name="Peters R.J."/>
            <person name="Huang L."/>
            <person name="Gao W."/>
        </authorList>
    </citation>
    <scope>NUCLEOTIDE SEQUENCE [LARGE SCALE GENOMIC DNA]</scope>
    <source>
        <strain evidence="2">cv. XIE 37</strain>
        <tissue evidence="1">Leaf</tissue>
    </source>
</reference>
<dbReference type="EMBL" id="JAAARO010000001">
    <property type="protein sequence ID" value="KAF5752398.1"/>
    <property type="molecule type" value="Genomic_DNA"/>
</dbReference>
<name>A0A7J7E1B5_TRIWF</name>
<gene>
    <name evidence="1" type="ORF">HS088_TW01G00307</name>
</gene>
<evidence type="ECO:0000313" key="1">
    <source>
        <dbReference type="EMBL" id="KAF5752398.1"/>
    </source>
</evidence>
<evidence type="ECO:0000313" key="2">
    <source>
        <dbReference type="Proteomes" id="UP000593562"/>
    </source>
</evidence>
<organism evidence="1 2">
    <name type="scientific">Tripterygium wilfordii</name>
    <name type="common">Thunder God vine</name>
    <dbReference type="NCBI Taxonomy" id="458696"/>
    <lineage>
        <taxon>Eukaryota</taxon>
        <taxon>Viridiplantae</taxon>
        <taxon>Streptophyta</taxon>
        <taxon>Embryophyta</taxon>
        <taxon>Tracheophyta</taxon>
        <taxon>Spermatophyta</taxon>
        <taxon>Magnoliopsida</taxon>
        <taxon>eudicotyledons</taxon>
        <taxon>Gunneridae</taxon>
        <taxon>Pentapetalae</taxon>
        <taxon>rosids</taxon>
        <taxon>fabids</taxon>
        <taxon>Celastrales</taxon>
        <taxon>Celastraceae</taxon>
        <taxon>Tripterygium</taxon>
    </lineage>
</organism>
<sequence>MSLCDVFLAIGRCLEDVVVSEPVHRSMKSWLLFRHDYKFGAVYVQDIFMVTQHAVAWPLVKSATSHDVNGTG</sequence>
<dbReference type="AlphaFoldDB" id="A0A7J7E1B5"/>
<comment type="caution">
    <text evidence="1">The sequence shown here is derived from an EMBL/GenBank/DDBJ whole genome shotgun (WGS) entry which is preliminary data.</text>
</comment>
<accession>A0A7J7E1B5</accession>
<dbReference type="Proteomes" id="UP000593562">
    <property type="component" value="Unassembled WGS sequence"/>
</dbReference>